<evidence type="ECO:0000313" key="2">
    <source>
        <dbReference type="WBParaSite" id="PS1159_v2.g235.t2"/>
    </source>
</evidence>
<dbReference type="WBParaSite" id="PS1159_v2.g235.t2">
    <property type="protein sequence ID" value="PS1159_v2.g235.t2"/>
    <property type="gene ID" value="PS1159_v2.g235"/>
</dbReference>
<evidence type="ECO:0000313" key="1">
    <source>
        <dbReference type="Proteomes" id="UP000887580"/>
    </source>
</evidence>
<organism evidence="1 2">
    <name type="scientific">Panagrolaimus sp. PS1159</name>
    <dbReference type="NCBI Taxonomy" id="55785"/>
    <lineage>
        <taxon>Eukaryota</taxon>
        <taxon>Metazoa</taxon>
        <taxon>Ecdysozoa</taxon>
        <taxon>Nematoda</taxon>
        <taxon>Chromadorea</taxon>
        <taxon>Rhabditida</taxon>
        <taxon>Tylenchina</taxon>
        <taxon>Panagrolaimomorpha</taxon>
        <taxon>Panagrolaimoidea</taxon>
        <taxon>Panagrolaimidae</taxon>
        <taxon>Panagrolaimus</taxon>
    </lineage>
</organism>
<sequence length="235" mass="27875">MKISKSSQNILNEFDVFKKEMIHTLTVIDENGMDIITETDEINRMRNILKLSKKHFDVNEITEVNYNPAIAGGAKAFIDRKVITRKMAEKISKETGCLKEALLYSGIPNNKKREMFAAKNIYKKRKEDIKEHKEDFECQLKVKHTLLKKAVEKTNLFKEKRSLRQKLFKEKRSLRKKRKRKSAYLYFTPENKFKIDPFDFEVFNYKFHDLIVEGLSDDEQNLKKPIPLNFDETLF</sequence>
<accession>A0AC35G3X0</accession>
<proteinExistence type="predicted"/>
<name>A0AC35G3X0_9BILA</name>
<dbReference type="Proteomes" id="UP000887580">
    <property type="component" value="Unplaced"/>
</dbReference>
<reference evidence="2" key="1">
    <citation type="submission" date="2022-11" db="UniProtKB">
        <authorList>
            <consortium name="WormBaseParasite"/>
        </authorList>
    </citation>
    <scope>IDENTIFICATION</scope>
</reference>
<protein>
    <submittedName>
        <fullName evidence="2">Uncharacterized protein</fullName>
    </submittedName>
</protein>